<feature type="region of interest" description="Disordered" evidence="1">
    <location>
        <begin position="1"/>
        <end position="43"/>
    </location>
</feature>
<accession>G3NBM6</accession>
<keyword evidence="2" id="KW-1133">Transmembrane helix</keyword>
<reference evidence="3" key="2">
    <citation type="submission" date="2024-04" db="UniProtKB">
        <authorList>
            <consortium name="Ensembl"/>
        </authorList>
    </citation>
    <scope>IDENTIFICATION</scope>
</reference>
<reference evidence="3" key="1">
    <citation type="submission" date="2006-01" db="EMBL/GenBank/DDBJ databases">
        <authorList>
            <person name="Lindblad-Toh K."/>
            <person name="Mauceli E."/>
            <person name="Grabherr M."/>
            <person name="Chang J.L."/>
            <person name="Lander E.S."/>
        </authorList>
    </citation>
    <scope>NUCLEOTIDE SEQUENCE [LARGE SCALE GENOMIC DNA]</scope>
</reference>
<organism evidence="3">
    <name type="scientific">Gasterosteus aculeatus</name>
    <name type="common">Three-spined stickleback</name>
    <dbReference type="NCBI Taxonomy" id="69293"/>
    <lineage>
        <taxon>Eukaryota</taxon>
        <taxon>Metazoa</taxon>
        <taxon>Chordata</taxon>
        <taxon>Craniata</taxon>
        <taxon>Vertebrata</taxon>
        <taxon>Euteleostomi</taxon>
        <taxon>Actinopterygii</taxon>
        <taxon>Neopterygii</taxon>
        <taxon>Teleostei</taxon>
        <taxon>Neoteleostei</taxon>
        <taxon>Acanthomorphata</taxon>
        <taxon>Eupercaria</taxon>
        <taxon>Perciformes</taxon>
        <taxon>Cottioidei</taxon>
        <taxon>Gasterosteales</taxon>
        <taxon>Gasterosteidae</taxon>
        <taxon>Gasterosteus</taxon>
    </lineage>
</organism>
<evidence type="ECO:0000256" key="1">
    <source>
        <dbReference type="SAM" id="MobiDB-lite"/>
    </source>
</evidence>
<evidence type="ECO:0000313" key="3">
    <source>
        <dbReference type="Ensembl" id="ENSGACP00000002723.1"/>
    </source>
</evidence>
<dbReference type="InParanoid" id="G3NBM6"/>
<keyword evidence="2" id="KW-0472">Membrane</keyword>
<proteinExistence type="predicted"/>
<dbReference type="AlphaFoldDB" id="G3NBM6"/>
<dbReference type="Bgee" id="ENSGACG00000002097">
    <property type="expression patterns" value="Expressed in telencephalon and 13 other cell types or tissues"/>
</dbReference>
<sequence>MNDSPPTPERTSLQKCLPTFPHHPPKIGTTAERNGRQPGQELSHPYRHAEKVSGRIIQNRVLVFILGAIILLTIILAIYLNVRGH</sequence>
<keyword evidence="2" id="KW-0812">Transmembrane</keyword>
<dbReference type="eggNOG" id="ENOG502SZ2A">
    <property type="taxonomic scope" value="Eukaryota"/>
</dbReference>
<evidence type="ECO:0000256" key="2">
    <source>
        <dbReference type="SAM" id="Phobius"/>
    </source>
</evidence>
<dbReference type="Ensembl" id="ENSGACT00000002733.1">
    <property type="protein sequence ID" value="ENSGACP00000002723.1"/>
    <property type="gene ID" value="ENSGACG00000002097.1"/>
</dbReference>
<dbReference type="STRING" id="69293.ENSGACP00000002723"/>
<protein>
    <submittedName>
        <fullName evidence="3">Uncharacterized protein</fullName>
    </submittedName>
</protein>
<name>G3NBM6_GASAC</name>
<feature type="transmembrane region" description="Helical" evidence="2">
    <location>
        <begin position="61"/>
        <end position="82"/>
    </location>
</feature>